<evidence type="ECO:0000256" key="2">
    <source>
        <dbReference type="ARBA" id="ARBA00022741"/>
    </source>
</evidence>
<dbReference type="HOGENOM" id="CLU_000604_1_2_2"/>
<reference evidence="5 6" key="1">
    <citation type="submission" date="2013-07" db="EMBL/GenBank/DDBJ databases">
        <title>Genome of Archaeoglobus fulgidus.</title>
        <authorList>
            <person name="Fiebig A."/>
            <person name="Birkeland N.-K."/>
        </authorList>
    </citation>
    <scope>NUCLEOTIDE SEQUENCE [LARGE SCALE GENOMIC DNA]</scope>
    <source>
        <strain evidence="5 6">DSM 8774</strain>
    </source>
</reference>
<keyword evidence="3" id="KW-0067">ATP-binding</keyword>
<dbReference type="GeneID" id="24794611"/>
<dbReference type="Pfam" id="PF00005">
    <property type="entry name" value="ABC_tran"/>
    <property type="match status" value="1"/>
</dbReference>
<dbReference type="PANTHER" id="PTHR43038:SF8">
    <property type="entry name" value="ABC-TYPE MULTIDRUG TRANSPORT SYSTEM, ATPASE COMPONENT"/>
    <property type="match status" value="1"/>
</dbReference>
<proteinExistence type="predicted"/>
<dbReference type="Proteomes" id="UP000028501">
    <property type="component" value="Chromosome"/>
</dbReference>
<dbReference type="RefSeq" id="WP_010878506.1">
    <property type="nucleotide sequence ID" value="NZ_CP006577.1"/>
</dbReference>
<evidence type="ECO:0000259" key="4">
    <source>
        <dbReference type="PROSITE" id="PS50893"/>
    </source>
</evidence>
<dbReference type="EMBL" id="CP006577">
    <property type="protein sequence ID" value="AIG97883.1"/>
    <property type="molecule type" value="Genomic_DNA"/>
</dbReference>
<dbReference type="AlphaFoldDB" id="A0A075WJW3"/>
<evidence type="ECO:0000313" key="6">
    <source>
        <dbReference type="Proteomes" id="UP000028501"/>
    </source>
</evidence>
<dbReference type="KEGG" id="afg:AFULGI_00011000"/>
<dbReference type="InterPro" id="IPR025302">
    <property type="entry name" value="DrrA1/2-like_C"/>
</dbReference>
<protein>
    <submittedName>
        <fullName evidence="5">ABC-type multidrug transport system, ATPase component</fullName>
    </submittedName>
</protein>
<dbReference type="PROSITE" id="PS00211">
    <property type="entry name" value="ABC_TRANSPORTER_1"/>
    <property type="match status" value="1"/>
</dbReference>
<dbReference type="InterPro" id="IPR017871">
    <property type="entry name" value="ABC_transporter-like_CS"/>
</dbReference>
<evidence type="ECO:0000313" key="5">
    <source>
        <dbReference type="EMBL" id="AIG97883.1"/>
    </source>
</evidence>
<dbReference type="InterPro" id="IPR027417">
    <property type="entry name" value="P-loop_NTPase"/>
</dbReference>
<dbReference type="CDD" id="cd03230">
    <property type="entry name" value="ABC_DR_subfamily_A"/>
    <property type="match status" value="1"/>
</dbReference>
<evidence type="ECO:0000256" key="3">
    <source>
        <dbReference type="ARBA" id="ARBA00022840"/>
    </source>
</evidence>
<dbReference type="PROSITE" id="PS50893">
    <property type="entry name" value="ABC_TRANSPORTER_2"/>
    <property type="match status" value="1"/>
</dbReference>
<accession>A0A075WJW3</accession>
<organism evidence="5 6">
    <name type="scientific">Archaeoglobus fulgidus DSM 8774</name>
    <dbReference type="NCBI Taxonomy" id="1344584"/>
    <lineage>
        <taxon>Archaea</taxon>
        <taxon>Methanobacteriati</taxon>
        <taxon>Methanobacteriota</taxon>
        <taxon>Archaeoglobi</taxon>
        <taxon>Archaeoglobales</taxon>
        <taxon>Archaeoglobaceae</taxon>
        <taxon>Archaeoglobus</taxon>
    </lineage>
</organism>
<dbReference type="SMART" id="SM00382">
    <property type="entry name" value="AAA"/>
    <property type="match status" value="1"/>
</dbReference>
<dbReference type="InterPro" id="IPR003439">
    <property type="entry name" value="ABC_transporter-like_ATP-bd"/>
</dbReference>
<dbReference type="PANTHER" id="PTHR43038">
    <property type="entry name" value="ATP-BINDING CASSETTE, SUB-FAMILY H, MEMBER 1"/>
    <property type="match status" value="1"/>
</dbReference>
<sequence length="285" mass="32441">MNILEISNLSVRFGDFYAVKGLTLNVRRGEILGLLGPNGSGKTTTIRAIFGMVPYEGEIRNYATSVGWMPQNSPLYLNLSVEENLRFFASLYGIEDERRVEEMLKLVQLERYRKRLVKNLSGGMRQRAMLACAMLHDPELLVLDEPTAGVDPPLRVSFWEQFEKLREEGKTILVTTHYMDEAERCERLVLIRNGSKIAEGTPEEIKRRACGDRLLLEVDDALAASRILSDYRSWINGKVVVEVDDAASEAPKIIEMLSRAGVKVFRVEIRRCTLEEAFMRLMEHA</sequence>
<evidence type="ECO:0000256" key="1">
    <source>
        <dbReference type="ARBA" id="ARBA00022448"/>
    </source>
</evidence>
<dbReference type="Gene3D" id="3.40.50.300">
    <property type="entry name" value="P-loop containing nucleotide triphosphate hydrolases"/>
    <property type="match status" value="1"/>
</dbReference>
<gene>
    <name evidence="5" type="ORF">AFULGI_00011000</name>
</gene>
<dbReference type="GO" id="GO:0005524">
    <property type="term" value="F:ATP binding"/>
    <property type="evidence" value="ECO:0007669"/>
    <property type="project" value="UniProtKB-KW"/>
</dbReference>
<name>A0A075WJW3_ARCFL</name>
<dbReference type="GO" id="GO:0016887">
    <property type="term" value="F:ATP hydrolysis activity"/>
    <property type="evidence" value="ECO:0007669"/>
    <property type="project" value="InterPro"/>
</dbReference>
<dbReference type="SUPFAM" id="SSF52540">
    <property type="entry name" value="P-loop containing nucleoside triphosphate hydrolases"/>
    <property type="match status" value="1"/>
</dbReference>
<dbReference type="InterPro" id="IPR003593">
    <property type="entry name" value="AAA+_ATPase"/>
</dbReference>
<dbReference type="Pfam" id="PF13732">
    <property type="entry name" value="DrrA1-3_C"/>
    <property type="match status" value="1"/>
</dbReference>
<feature type="domain" description="ABC transporter" evidence="4">
    <location>
        <begin position="4"/>
        <end position="218"/>
    </location>
</feature>
<keyword evidence="2" id="KW-0547">Nucleotide-binding</keyword>
<keyword evidence="1" id="KW-0813">Transport</keyword>